<reference evidence="2" key="1">
    <citation type="submission" date="2015-04" db="EMBL/GenBank/DDBJ databases">
        <title>The genome sequence of the plant pathogenic Rhizarian Plasmodiophora brassicae reveals insights in its biotrophic life cycle and the origin of chitin synthesis.</title>
        <authorList>
            <person name="Schwelm A."/>
            <person name="Fogelqvist J."/>
            <person name="Knaust A."/>
            <person name="Julke S."/>
            <person name="Lilja T."/>
            <person name="Dhandapani V."/>
            <person name="Bonilla-Rosso G."/>
            <person name="Karlsson M."/>
            <person name="Shevchenko A."/>
            <person name="Choi S.R."/>
            <person name="Kim H.G."/>
            <person name="Park J.Y."/>
            <person name="Lim Y.P."/>
            <person name="Ludwig-Muller J."/>
            <person name="Dixelius C."/>
        </authorList>
    </citation>
    <scope>NUCLEOTIDE SEQUENCE</scope>
    <source>
        <tissue evidence="2">Potato root galls</tissue>
    </source>
</reference>
<dbReference type="GO" id="GO:0016747">
    <property type="term" value="F:acyltransferase activity, transferring groups other than amino-acyl groups"/>
    <property type="evidence" value="ECO:0007669"/>
    <property type="project" value="InterPro"/>
</dbReference>
<sequence>MGAISYEIWRGAAPWAGQLYRLELDLRLQCLRTHLAQDKDCVFPFDTDPSTVHVVAVHNQLGTDHVVGCVLFHYEDQVRPGLHTGRLFQMAVAPSYRRQSIGTSLVHSLESYLQQELPADANLAIYLHARVNAVPFYSQLEYRVDGDEFEEVGIKHYNMIKTITHSKSS</sequence>
<evidence type="ECO:0000259" key="1">
    <source>
        <dbReference type="PROSITE" id="PS51186"/>
    </source>
</evidence>
<protein>
    <recommendedName>
        <fullName evidence="1">N-acetyltransferase domain-containing protein</fullName>
    </recommendedName>
</protein>
<dbReference type="InterPro" id="IPR000182">
    <property type="entry name" value="GNAT_dom"/>
</dbReference>
<accession>A0A0H5RCH6</accession>
<dbReference type="Pfam" id="PF13673">
    <property type="entry name" value="Acetyltransf_10"/>
    <property type="match status" value="1"/>
</dbReference>
<dbReference type="UniPathway" id="UPA00113">
    <property type="reaction ID" value="UER00529"/>
</dbReference>
<dbReference type="InterPro" id="IPR016181">
    <property type="entry name" value="Acyl_CoA_acyltransferase"/>
</dbReference>
<feature type="domain" description="N-acetyltransferase" evidence="1">
    <location>
        <begin position="6"/>
        <end position="164"/>
    </location>
</feature>
<dbReference type="AlphaFoldDB" id="A0A0H5RCH6"/>
<dbReference type="CDD" id="cd04301">
    <property type="entry name" value="NAT_SF"/>
    <property type="match status" value="1"/>
</dbReference>
<dbReference type="SUPFAM" id="SSF55729">
    <property type="entry name" value="Acyl-CoA N-acyltransferases (Nat)"/>
    <property type="match status" value="1"/>
</dbReference>
<proteinExistence type="predicted"/>
<evidence type="ECO:0000313" key="2">
    <source>
        <dbReference type="EMBL" id="CRZ11277.1"/>
    </source>
</evidence>
<dbReference type="Gene3D" id="3.40.630.30">
    <property type="match status" value="1"/>
</dbReference>
<name>A0A0H5RCH6_9EUKA</name>
<organism evidence="2">
    <name type="scientific">Spongospora subterranea</name>
    <dbReference type="NCBI Taxonomy" id="70186"/>
    <lineage>
        <taxon>Eukaryota</taxon>
        <taxon>Sar</taxon>
        <taxon>Rhizaria</taxon>
        <taxon>Endomyxa</taxon>
        <taxon>Phytomyxea</taxon>
        <taxon>Plasmodiophorida</taxon>
        <taxon>Plasmodiophoridae</taxon>
        <taxon>Spongospora</taxon>
    </lineage>
</organism>
<dbReference type="EMBL" id="HACM01010835">
    <property type="protein sequence ID" value="CRZ11277.1"/>
    <property type="molecule type" value="Transcribed_RNA"/>
</dbReference>
<dbReference type="PROSITE" id="PS51186">
    <property type="entry name" value="GNAT"/>
    <property type="match status" value="1"/>
</dbReference>
<dbReference type="GO" id="GO:0006048">
    <property type="term" value="P:UDP-N-acetylglucosamine biosynthetic process"/>
    <property type="evidence" value="ECO:0007669"/>
    <property type="project" value="UniProtKB-UniPathway"/>
</dbReference>